<reference evidence="4" key="1">
    <citation type="submission" date="2021-02" db="EMBL/GenBank/DDBJ databases">
        <title>Infant gut strain persistence is associated with maternal origin, phylogeny, and functional potential including surface adhesion and iron acquisition.</title>
        <authorList>
            <person name="Lou Y.C."/>
        </authorList>
    </citation>
    <scope>NUCLEOTIDE SEQUENCE</scope>
    <source>
        <strain evidence="4">L2_039_000G1_dasL2_039_000G1_concoct_11</strain>
    </source>
</reference>
<comment type="caution">
    <text evidence="4">The sequence shown here is derived from an EMBL/GenBank/DDBJ whole genome shotgun (WGS) entry which is preliminary data.</text>
</comment>
<evidence type="ECO:0000313" key="5">
    <source>
        <dbReference type="Proteomes" id="UP000727506"/>
    </source>
</evidence>
<dbReference type="PANTHER" id="PTHR10566:SF113">
    <property type="entry name" value="PROTEIN ACTIVITY OF BC1 COMPLEX KINASE 7, CHLOROPLASTIC"/>
    <property type="match status" value="1"/>
</dbReference>
<sequence length="558" mass="61721">MARAKDVVKLVRDGLGDTTSAARLHEIVKVLRRTEVSRGLTPDKLVVLLEELGPTFIKLGQILSSRSDMLPQEYCNALQALRSSTTPEPFEQVDRRLKARYGDDCMDIFSDIDEEPLGSASIAQVYKAHLAHDASAVAIKVRRDHVKQDMQRDIQLMRRAADLLNLTGSTVLAGVDIATVIDEFDRTVREEIDFTVERDNLQRFARGLRGVKGVSSPSVYPEYSDETVLVMEFVEGISLEHVLELEEAGYDLRDIGDRLANSYMHQMVDVGFFHADPHAANVIVRPALSADERAAGKKDRGEVVWIDCGMMGELSPHERGLFFDMMKAMVFKDGHALTDLFIEWGRVSDAPGKKLDYGRLLQDLTALVNRYAAEDAYSMDIAQLLNDVMAILDTANVIMPRSFVMLVRGLASLQGTLLSLTPEISILKVVETYIKQRGTKHFDPVKEVETRTMAAVAAADKAVEIPGRIVNVLDMAEKGRLKLGFDLAEANQPMEKLGHIVDRLSLAIITAGLFIGSSTIYSAGMQPQLFGVPIVGFLGYFGAAVLSVYIIHKIRKGT</sequence>
<feature type="transmembrane region" description="Helical" evidence="2">
    <location>
        <begin position="530"/>
        <end position="551"/>
    </location>
</feature>
<dbReference type="GO" id="GO:0016301">
    <property type="term" value="F:kinase activity"/>
    <property type="evidence" value="ECO:0007669"/>
    <property type="project" value="UniProtKB-KW"/>
</dbReference>
<comment type="similarity">
    <text evidence="1">Belongs to the protein kinase superfamily. ADCK protein kinase family.</text>
</comment>
<name>A0A943UZA8_9ACTN</name>
<evidence type="ECO:0000256" key="2">
    <source>
        <dbReference type="SAM" id="Phobius"/>
    </source>
</evidence>
<dbReference type="InterPro" id="IPR004147">
    <property type="entry name" value="ABC1_dom"/>
</dbReference>
<dbReference type="SUPFAM" id="SSF56112">
    <property type="entry name" value="Protein kinase-like (PK-like)"/>
    <property type="match status" value="1"/>
</dbReference>
<proteinExistence type="inferred from homology"/>
<dbReference type="AlphaFoldDB" id="A0A943UZA8"/>
<gene>
    <name evidence="4" type="ORF">KH142_02610</name>
</gene>
<dbReference type="InterPro" id="IPR011009">
    <property type="entry name" value="Kinase-like_dom_sf"/>
</dbReference>
<feature type="domain" description="ABC1 atypical kinase-like" evidence="3">
    <location>
        <begin position="81"/>
        <end position="337"/>
    </location>
</feature>
<protein>
    <submittedName>
        <fullName evidence="4">AarF/ABC1/UbiB kinase family protein</fullName>
    </submittedName>
</protein>
<evidence type="ECO:0000256" key="1">
    <source>
        <dbReference type="ARBA" id="ARBA00009670"/>
    </source>
</evidence>
<dbReference type="Proteomes" id="UP000727506">
    <property type="component" value="Unassembled WGS sequence"/>
</dbReference>
<dbReference type="PANTHER" id="PTHR10566">
    <property type="entry name" value="CHAPERONE-ACTIVITY OF BC1 COMPLEX CABC1 -RELATED"/>
    <property type="match status" value="1"/>
</dbReference>
<organism evidence="4 5">
    <name type="scientific">Slackia piriformis</name>
    <dbReference type="NCBI Taxonomy" id="626934"/>
    <lineage>
        <taxon>Bacteria</taxon>
        <taxon>Bacillati</taxon>
        <taxon>Actinomycetota</taxon>
        <taxon>Coriobacteriia</taxon>
        <taxon>Eggerthellales</taxon>
        <taxon>Eggerthellaceae</taxon>
        <taxon>Slackia</taxon>
    </lineage>
</organism>
<keyword evidence="4" id="KW-0808">Transferase</keyword>
<dbReference type="CDD" id="cd05121">
    <property type="entry name" value="ABC1_ADCK3-like"/>
    <property type="match status" value="1"/>
</dbReference>
<keyword evidence="4" id="KW-0418">Kinase</keyword>
<dbReference type="InterPro" id="IPR050154">
    <property type="entry name" value="UbiB_kinase"/>
</dbReference>
<keyword evidence="2" id="KW-0812">Transmembrane</keyword>
<dbReference type="EMBL" id="JAGZSV010000027">
    <property type="protein sequence ID" value="MBS6940371.1"/>
    <property type="molecule type" value="Genomic_DNA"/>
</dbReference>
<dbReference type="Gene3D" id="1.10.510.10">
    <property type="entry name" value="Transferase(Phosphotransferase) domain 1"/>
    <property type="match status" value="1"/>
</dbReference>
<dbReference type="Pfam" id="PF03109">
    <property type="entry name" value="ABC1"/>
    <property type="match status" value="1"/>
</dbReference>
<accession>A0A943UZA8</accession>
<evidence type="ECO:0000313" key="4">
    <source>
        <dbReference type="EMBL" id="MBS6940371.1"/>
    </source>
</evidence>
<keyword evidence="2" id="KW-1133">Transmembrane helix</keyword>
<evidence type="ECO:0000259" key="3">
    <source>
        <dbReference type="Pfam" id="PF03109"/>
    </source>
</evidence>
<keyword evidence="2" id="KW-0472">Membrane</keyword>